<accession>A0ABW4M648</accession>
<gene>
    <name evidence="2" type="ORF">ACFSE1_11100</name>
</gene>
<evidence type="ECO:0008006" key="4">
    <source>
        <dbReference type="Google" id="ProtNLM"/>
    </source>
</evidence>
<evidence type="ECO:0000313" key="3">
    <source>
        <dbReference type="Proteomes" id="UP001597322"/>
    </source>
</evidence>
<evidence type="ECO:0000313" key="2">
    <source>
        <dbReference type="EMBL" id="MFD1746008.1"/>
    </source>
</evidence>
<name>A0ABW4M648_9HYPH</name>
<evidence type="ECO:0000256" key="1">
    <source>
        <dbReference type="SAM" id="Coils"/>
    </source>
</evidence>
<sequence length="213" mass="22685">MTAPLARYLKDFSSAPPPVVAPAMEDTDFGDAFGFEPTIEAAPAIDIDAERAAAYEEGKAEGERAAAAAFAAEREQLEAEHAEAIAALRAQLEGDAVARLEGQIRGMRDALAMTLEDLTAAALAPVLHQALATKAAEELADMVRDALSSQEVTRLTVQGPLDMFEKFRDALGAEAPELRHIENDDLDLSVDIEESVLVTRLSAWAGSVKKVLG</sequence>
<dbReference type="Proteomes" id="UP001597322">
    <property type="component" value="Unassembled WGS sequence"/>
</dbReference>
<keyword evidence="1" id="KW-0175">Coiled coil</keyword>
<dbReference type="RefSeq" id="WP_377400774.1">
    <property type="nucleotide sequence ID" value="NZ_JBHUEQ010000017.1"/>
</dbReference>
<protein>
    <recommendedName>
        <fullName evidence="4">GTPase</fullName>
    </recommendedName>
</protein>
<feature type="coiled-coil region" evidence="1">
    <location>
        <begin position="60"/>
        <end position="87"/>
    </location>
</feature>
<proteinExistence type="predicted"/>
<reference evidence="3" key="1">
    <citation type="journal article" date="2019" name="Int. J. Syst. Evol. Microbiol.">
        <title>The Global Catalogue of Microorganisms (GCM) 10K type strain sequencing project: providing services to taxonomists for standard genome sequencing and annotation.</title>
        <authorList>
            <consortium name="The Broad Institute Genomics Platform"/>
            <consortium name="The Broad Institute Genome Sequencing Center for Infectious Disease"/>
            <person name="Wu L."/>
            <person name="Ma J."/>
        </authorList>
    </citation>
    <scope>NUCLEOTIDE SEQUENCE [LARGE SCALE GENOMIC DNA]</scope>
    <source>
        <strain evidence="3">CG52</strain>
    </source>
</reference>
<comment type="caution">
    <text evidence="2">The sequence shown here is derived from an EMBL/GenBank/DDBJ whole genome shotgun (WGS) entry which is preliminary data.</text>
</comment>
<organism evidence="2 3">
    <name type="scientific">Rhizobium helianthi</name>
    <dbReference type="NCBI Taxonomy" id="1132695"/>
    <lineage>
        <taxon>Bacteria</taxon>
        <taxon>Pseudomonadati</taxon>
        <taxon>Pseudomonadota</taxon>
        <taxon>Alphaproteobacteria</taxon>
        <taxon>Hyphomicrobiales</taxon>
        <taxon>Rhizobiaceae</taxon>
        <taxon>Rhizobium/Agrobacterium group</taxon>
        <taxon>Rhizobium</taxon>
    </lineage>
</organism>
<dbReference type="EMBL" id="JBHUEQ010000017">
    <property type="protein sequence ID" value="MFD1746008.1"/>
    <property type="molecule type" value="Genomic_DNA"/>
</dbReference>
<keyword evidence="3" id="KW-1185">Reference proteome</keyword>